<evidence type="ECO:0000313" key="3">
    <source>
        <dbReference type="Proteomes" id="UP000198634"/>
    </source>
</evidence>
<dbReference type="OrthoDB" id="7659044at2"/>
<organism evidence="2 3">
    <name type="scientific">Thalassovita taeanensis</name>
    <dbReference type="NCBI Taxonomy" id="657014"/>
    <lineage>
        <taxon>Bacteria</taxon>
        <taxon>Pseudomonadati</taxon>
        <taxon>Pseudomonadota</taxon>
        <taxon>Alphaproteobacteria</taxon>
        <taxon>Rhodobacterales</taxon>
        <taxon>Roseobacteraceae</taxon>
        <taxon>Thalassovita</taxon>
    </lineage>
</organism>
<protein>
    <recommendedName>
        <fullName evidence="4">Secreted protein</fullName>
    </recommendedName>
</protein>
<dbReference type="RefSeq" id="WP_090269181.1">
    <property type="nucleotide sequence ID" value="NZ_FOEP01000004.1"/>
</dbReference>
<evidence type="ECO:0000313" key="2">
    <source>
        <dbReference type="EMBL" id="SEQ10552.1"/>
    </source>
</evidence>
<accession>A0A1H9DAI3</accession>
<dbReference type="STRING" id="657014.SAMN04488092_10481"/>
<evidence type="ECO:0008006" key="4">
    <source>
        <dbReference type="Google" id="ProtNLM"/>
    </source>
</evidence>
<dbReference type="Proteomes" id="UP000198634">
    <property type="component" value="Unassembled WGS sequence"/>
</dbReference>
<proteinExistence type="predicted"/>
<keyword evidence="1" id="KW-0732">Signal</keyword>
<gene>
    <name evidence="2" type="ORF">SAMN04488092_10481</name>
</gene>
<evidence type="ECO:0000256" key="1">
    <source>
        <dbReference type="SAM" id="SignalP"/>
    </source>
</evidence>
<name>A0A1H9DAI3_9RHOB</name>
<dbReference type="AlphaFoldDB" id="A0A1H9DAI3"/>
<keyword evidence="3" id="KW-1185">Reference proteome</keyword>
<feature type="chain" id="PRO_5009300816" description="Secreted protein" evidence="1">
    <location>
        <begin position="27"/>
        <end position="218"/>
    </location>
</feature>
<sequence>MSGRLGNIFTLVALCASLGSTGPVLAQSGDGILASANRCLLPATDIDGVVTRLQADAWTVTSPVPDASVEMLVWPLIAGYFASDSGGETLQTIHELQQKTMRAYTQKQDIPASKSRVLTRDTDAVHVLWRKTMTGGTEIECRFAVDAPRMQDIRTHAGLPSETGEDLKALPQINSSEAHSQRYVQITLLNRAALAQKIGQSVIADATINTYQSFGFQE</sequence>
<dbReference type="EMBL" id="FOEP01000004">
    <property type="protein sequence ID" value="SEQ10552.1"/>
    <property type="molecule type" value="Genomic_DNA"/>
</dbReference>
<feature type="signal peptide" evidence="1">
    <location>
        <begin position="1"/>
        <end position="26"/>
    </location>
</feature>
<reference evidence="2 3" key="1">
    <citation type="submission" date="2016-10" db="EMBL/GenBank/DDBJ databases">
        <authorList>
            <person name="de Groot N.N."/>
        </authorList>
    </citation>
    <scope>NUCLEOTIDE SEQUENCE [LARGE SCALE GENOMIC DNA]</scope>
    <source>
        <strain evidence="2 3">DSM 22007</strain>
    </source>
</reference>